<accession>A0ABD1HC70</accession>
<feature type="region of interest" description="Disordered" evidence="3">
    <location>
        <begin position="373"/>
        <end position="397"/>
    </location>
</feature>
<evidence type="ECO:0000256" key="2">
    <source>
        <dbReference type="SAM" id="Coils"/>
    </source>
</evidence>
<feature type="compositionally biased region" description="Basic and acidic residues" evidence="3">
    <location>
        <begin position="27"/>
        <end position="41"/>
    </location>
</feature>
<feature type="compositionally biased region" description="Polar residues" evidence="3">
    <location>
        <begin position="459"/>
        <end position="470"/>
    </location>
</feature>
<feature type="coiled-coil region" evidence="2">
    <location>
        <begin position="714"/>
        <end position="741"/>
    </location>
</feature>
<protein>
    <recommendedName>
        <fullName evidence="4">CCHC-type domain-containing protein</fullName>
    </recommendedName>
</protein>
<gene>
    <name evidence="5" type="ORF">AAHA92_14630</name>
</gene>
<sequence length="744" mass="83296">MESSDFLGEIGNPNLTGDRPPPPPGSEEFRATKKVRHREEESPTPLGYRERLLARTDHSTMMENLGNNIDYRGSMLAGLERLATLEELGQGYGIKVAPGDVSVDKSMSIPSVTLSPKLKERLAQKIEVLNCRQLTGEVDWVYTTLRKAASVVGYVWGKGSRHGRRLFLGPVCNRRGISRGCAGGSMDVAGELSASANMDDGFPSSSLVTFDHDNVISAIGEAVWKVFRIDYNTSGMQRGKFARLAVNVDLTKPLVSKFTIDGEEFKVEYENLQELCFHCGMYGHIREGCIHRPKVGAREELGEEGIQALEKTNAPEVYGPWMIVEKRRKPQGRRRSDLEGQKDETPRGSRFDVLGTVDESTRDNEVHIPWEMPSLAGTRPDKIEDVRGGRKKGKHVLHGKKNLDTHKRGENSRNSIPAKATFGEFFEFTSKARMEEMAIPQGTTLDSRTHTVVRMERASPSSGEQVGTHQLSREEMGNGEQENEGIKIYDTLMVEPEVDLQDTRVMGRPPDEGREVAMAIELDGDGGGNDLEVMSDHLLLEGALKTLIRIHNLHVIALFEPRISGDQADRTIRNIGLPNSYRVEATGFSGGIWLLWDDHWQVEILKSTSQYIHCKIWDDMDVKFVFSAVYGHPAPALRNLLWQQLSEVQEGSTLPWVLMGDFNAIAQSSERVGGSTRRTGVSKEFVHWLHSSRLIDLGFLAQEAVHSMRHKSGKEGLIALKVDLEKAYDRLNANFMEWELDYIF</sequence>
<dbReference type="EMBL" id="JBEAFC010000006">
    <property type="protein sequence ID" value="KAL1554025.1"/>
    <property type="molecule type" value="Genomic_DNA"/>
</dbReference>
<keyword evidence="1" id="KW-0862">Zinc</keyword>
<feature type="region of interest" description="Disordered" evidence="3">
    <location>
        <begin position="324"/>
        <end position="351"/>
    </location>
</feature>
<dbReference type="Gene3D" id="3.60.10.10">
    <property type="entry name" value="Endonuclease/exonuclease/phosphatase"/>
    <property type="match status" value="1"/>
</dbReference>
<keyword evidence="1" id="KW-0479">Metal-binding</keyword>
<feature type="compositionally biased region" description="Basic and acidic residues" evidence="3">
    <location>
        <begin position="334"/>
        <end position="350"/>
    </location>
</feature>
<feature type="domain" description="CCHC-type" evidence="4">
    <location>
        <begin position="276"/>
        <end position="289"/>
    </location>
</feature>
<evidence type="ECO:0000259" key="4">
    <source>
        <dbReference type="PROSITE" id="PS50158"/>
    </source>
</evidence>
<proteinExistence type="predicted"/>
<feature type="region of interest" description="Disordered" evidence="3">
    <location>
        <begin position="456"/>
        <end position="481"/>
    </location>
</feature>
<evidence type="ECO:0000313" key="5">
    <source>
        <dbReference type="EMBL" id="KAL1554025.1"/>
    </source>
</evidence>
<dbReference type="InterPro" id="IPR036691">
    <property type="entry name" value="Endo/exonu/phosph_ase_sf"/>
</dbReference>
<dbReference type="PANTHER" id="PTHR35218">
    <property type="entry name" value="RNASE H DOMAIN-CONTAINING PROTEIN"/>
    <property type="match status" value="1"/>
</dbReference>
<keyword evidence="2" id="KW-0175">Coiled coil</keyword>
<organism evidence="5 6">
    <name type="scientific">Salvia divinorum</name>
    <name type="common">Maria pastora</name>
    <name type="synonym">Diviner's sage</name>
    <dbReference type="NCBI Taxonomy" id="28513"/>
    <lineage>
        <taxon>Eukaryota</taxon>
        <taxon>Viridiplantae</taxon>
        <taxon>Streptophyta</taxon>
        <taxon>Embryophyta</taxon>
        <taxon>Tracheophyta</taxon>
        <taxon>Spermatophyta</taxon>
        <taxon>Magnoliopsida</taxon>
        <taxon>eudicotyledons</taxon>
        <taxon>Gunneridae</taxon>
        <taxon>Pentapetalae</taxon>
        <taxon>asterids</taxon>
        <taxon>lamiids</taxon>
        <taxon>Lamiales</taxon>
        <taxon>Lamiaceae</taxon>
        <taxon>Nepetoideae</taxon>
        <taxon>Mentheae</taxon>
        <taxon>Salviinae</taxon>
        <taxon>Salvia</taxon>
        <taxon>Salvia subgen. Calosphace</taxon>
    </lineage>
</organism>
<dbReference type="Pfam" id="PF03372">
    <property type="entry name" value="Exo_endo_phos"/>
    <property type="match status" value="1"/>
</dbReference>
<name>A0ABD1HC70_SALDI</name>
<dbReference type="GO" id="GO:0008270">
    <property type="term" value="F:zinc ion binding"/>
    <property type="evidence" value="ECO:0007669"/>
    <property type="project" value="UniProtKB-KW"/>
</dbReference>
<dbReference type="InterPro" id="IPR001878">
    <property type="entry name" value="Znf_CCHC"/>
</dbReference>
<keyword evidence="1" id="KW-0863">Zinc-finger</keyword>
<dbReference type="PROSITE" id="PS50158">
    <property type="entry name" value="ZF_CCHC"/>
    <property type="match status" value="1"/>
</dbReference>
<dbReference type="PANTHER" id="PTHR35218:SF9">
    <property type="entry name" value="ENDONUCLEASE_EXONUCLEASE_PHOSPHATASE DOMAIN-CONTAINING PROTEIN"/>
    <property type="match status" value="1"/>
</dbReference>
<reference evidence="5 6" key="1">
    <citation type="submission" date="2024-06" db="EMBL/GenBank/DDBJ databases">
        <title>A chromosome level genome sequence of Diviner's sage (Salvia divinorum).</title>
        <authorList>
            <person name="Ford S.A."/>
            <person name="Ro D.-K."/>
            <person name="Ness R.W."/>
            <person name="Phillips M.A."/>
        </authorList>
    </citation>
    <scope>NUCLEOTIDE SEQUENCE [LARGE SCALE GENOMIC DNA]</scope>
    <source>
        <strain evidence="5">SAF-2024a</strain>
        <tissue evidence="5">Leaf</tissue>
    </source>
</reference>
<dbReference type="SUPFAM" id="SSF56219">
    <property type="entry name" value="DNase I-like"/>
    <property type="match status" value="1"/>
</dbReference>
<dbReference type="Proteomes" id="UP001567538">
    <property type="component" value="Unassembled WGS sequence"/>
</dbReference>
<evidence type="ECO:0000256" key="1">
    <source>
        <dbReference type="PROSITE-ProRule" id="PRU00047"/>
    </source>
</evidence>
<feature type="compositionally biased region" description="Basic and acidic residues" evidence="3">
    <location>
        <begin position="379"/>
        <end position="388"/>
    </location>
</feature>
<comment type="caution">
    <text evidence="5">The sequence shown here is derived from an EMBL/GenBank/DDBJ whole genome shotgun (WGS) entry which is preliminary data.</text>
</comment>
<keyword evidence="6" id="KW-1185">Reference proteome</keyword>
<dbReference type="AlphaFoldDB" id="A0ABD1HC70"/>
<feature type="region of interest" description="Disordered" evidence="3">
    <location>
        <begin position="1"/>
        <end position="44"/>
    </location>
</feature>
<evidence type="ECO:0000256" key="3">
    <source>
        <dbReference type="SAM" id="MobiDB-lite"/>
    </source>
</evidence>
<dbReference type="InterPro" id="IPR005135">
    <property type="entry name" value="Endo/exonuclease/phosphatase"/>
</dbReference>
<evidence type="ECO:0000313" key="6">
    <source>
        <dbReference type="Proteomes" id="UP001567538"/>
    </source>
</evidence>